<evidence type="ECO:0000313" key="2">
    <source>
        <dbReference type="Proteomes" id="UP000299102"/>
    </source>
</evidence>
<protein>
    <submittedName>
        <fullName evidence="1">Supporter of activation of yellow protein</fullName>
    </submittedName>
</protein>
<organism evidence="1 2">
    <name type="scientific">Eumeta variegata</name>
    <name type="common">Bagworm moth</name>
    <name type="synonym">Eumeta japonica</name>
    <dbReference type="NCBI Taxonomy" id="151549"/>
    <lineage>
        <taxon>Eukaryota</taxon>
        <taxon>Metazoa</taxon>
        <taxon>Ecdysozoa</taxon>
        <taxon>Arthropoda</taxon>
        <taxon>Hexapoda</taxon>
        <taxon>Insecta</taxon>
        <taxon>Pterygota</taxon>
        <taxon>Neoptera</taxon>
        <taxon>Endopterygota</taxon>
        <taxon>Lepidoptera</taxon>
        <taxon>Glossata</taxon>
        <taxon>Ditrysia</taxon>
        <taxon>Tineoidea</taxon>
        <taxon>Psychidae</taxon>
        <taxon>Oiketicinae</taxon>
        <taxon>Eumeta</taxon>
    </lineage>
</organism>
<sequence length="210" mass="23042">MVDADEPLRVLDELESVVSGTGDETNTDNQERNLRTPLRTSGALYDNYLTQHIIHSSFSTASQIDLTMSSSSSNSNSSTTNTVTTAEATYSSKHSLDGSNNSMLPPTTILSSSDPLPDVVFKHNDFSSILVTTITCPNCELTDTNLNESLDEDMAEEATGLIIQVMTQQALHHNQLRLEEDVVVVEVRVVAVEPIRLIVWDAMPALYQKL</sequence>
<accession>A0A4C1SL71</accession>
<dbReference type="EMBL" id="BGZK01003576">
    <property type="protein sequence ID" value="GBP02714.1"/>
    <property type="molecule type" value="Genomic_DNA"/>
</dbReference>
<keyword evidence="2" id="KW-1185">Reference proteome</keyword>
<dbReference type="AlphaFoldDB" id="A0A4C1SL71"/>
<proteinExistence type="predicted"/>
<gene>
    <name evidence="1" type="primary">e(y)3</name>
    <name evidence="1" type="ORF">EVAR_69446_1</name>
</gene>
<name>A0A4C1SL71_EUMVA</name>
<evidence type="ECO:0000313" key="1">
    <source>
        <dbReference type="EMBL" id="GBP02714.1"/>
    </source>
</evidence>
<dbReference type="Proteomes" id="UP000299102">
    <property type="component" value="Unassembled WGS sequence"/>
</dbReference>
<dbReference type="STRING" id="151549.A0A4C1SL71"/>
<reference evidence="1 2" key="1">
    <citation type="journal article" date="2019" name="Commun. Biol.">
        <title>The bagworm genome reveals a unique fibroin gene that provides high tensile strength.</title>
        <authorList>
            <person name="Kono N."/>
            <person name="Nakamura H."/>
            <person name="Ohtoshi R."/>
            <person name="Tomita M."/>
            <person name="Numata K."/>
            <person name="Arakawa K."/>
        </authorList>
    </citation>
    <scope>NUCLEOTIDE SEQUENCE [LARGE SCALE GENOMIC DNA]</scope>
</reference>
<comment type="caution">
    <text evidence="1">The sequence shown here is derived from an EMBL/GenBank/DDBJ whole genome shotgun (WGS) entry which is preliminary data.</text>
</comment>